<proteinExistence type="predicted"/>
<evidence type="ECO:0000313" key="1">
    <source>
        <dbReference type="EMBL" id="KAJ2976005.1"/>
    </source>
</evidence>
<sequence length="361" mass="39047">MAANIFEGWVGKTPDSVNGKMEWGTYEPKKWTEDDVDIEVSHCGICASDLHTLRSGWGETIYPCVVGHEIVGTAIRVGTNVKHIQLGDRVGVGAQGRSCLRSSCPDCTTDRESYCFVDRANTYASELPNNEGITYGGYAKYNRSHSHFVIPIPEGLDSANAAPMLCAGITMYSPLRRNGCGPGTSVGILGVGGLGHFGVLFCKALGADRIVGISRNADKRDDVLKLGADDYIATETDVGWQEKHKASLDLIISTISSDSINLSEYLWLLKTQGTFVQVGAPDGGKLPPFSVFDLLARGFNIGGSGCGSPAEIREMLQLAVEKKVEPWIQKWPFDQANEAILSMNSGEARYRYVLERVGAST</sequence>
<organism evidence="1 2">
    <name type="scientific">Zarea fungicola</name>
    <dbReference type="NCBI Taxonomy" id="93591"/>
    <lineage>
        <taxon>Eukaryota</taxon>
        <taxon>Fungi</taxon>
        <taxon>Dikarya</taxon>
        <taxon>Ascomycota</taxon>
        <taxon>Pezizomycotina</taxon>
        <taxon>Sordariomycetes</taxon>
        <taxon>Hypocreomycetidae</taxon>
        <taxon>Hypocreales</taxon>
        <taxon>Cordycipitaceae</taxon>
        <taxon>Zarea</taxon>
    </lineage>
</organism>
<reference evidence="1" key="1">
    <citation type="submission" date="2022-08" db="EMBL/GenBank/DDBJ databases">
        <title>Genome Sequence of Lecanicillium fungicola.</title>
        <authorList>
            <person name="Buettner E."/>
        </authorList>
    </citation>
    <scope>NUCLEOTIDE SEQUENCE</scope>
    <source>
        <strain evidence="1">Babe33</strain>
    </source>
</reference>
<evidence type="ECO:0000313" key="2">
    <source>
        <dbReference type="Proteomes" id="UP001143910"/>
    </source>
</evidence>
<dbReference type="Proteomes" id="UP001143910">
    <property type="component" value="Unassembled WGS sequence"/>
</dbReference>
<name>A0ACC1N9P6_9HYPO</name>
<gene>
    <name evidence="1" type="ORF">NQ176_g5197</name>
</gene>
<accession>A0ACC1N9P6</accession>
<keyword evidence="2" id="KW-1185">Reference proteome</keyword>
<protein>
    <submittedName>
        <fullName evidence="1">Uncharacterized protein</fullName>
    </submittedName>
</protein>
<comment type="caution">
    <text evidence="1">The sequence shown here is derived from an EMBL/GenBank/DDBJ whole genome shotgun (WGS) entry which is preliminary data.</text>
</comment>
<dbReference type="EMBL" id="JANJQO010000633">
    <property type="protein sequence ID" value="KAJ2976005.1"/>
    <property type="molecule type" value="Genomic_DNA"/>
</dbReference>